<keyword evidence="1" id="KW-0472">Membrane</keyword>
<feature type="transmembrane region" description="Helical" evidence="1">
    <location>
        <begin position="6"/>
        <end position="27"/>
    </location>
</feature>
<protein>
    <submittedName>
        <fullName evidence="2">Uncharacterized protein</fullName>
    </submittedName>
</protein>
<keyword evidence="1" id="KW-1133">Transmembrane helix</keyword>
<sequence length="128" mass="15303">MDGKLIFSVIIAIYIIFAIFRMVYYYFQDQDSALLREKSFFNKFGYVPYPKGLMGGAGFFTHEFRDTWFIFVLFLCKFNFAKKRVKKEELDFIASWPESYTFYLKKKTKAGFFDFMIIIILYAALEII</sequence>
<accession>A0A5M9QYN3</accession>
<dbReference type="EMBL" id="VXKB01000006">
    <property type="protein sequence ID" value="KAA8713593.1"/>
    <property type="molecule type" value="Genomic_DNA"/>
</dbReference>
<reference evidence="2 3" key="1">
    <citation type="submission" date="2019-09" db="EMBL/GenBank/DDBJ databases">
        <title>Draft genome sequence of various Type strains from the CCUG.</title>
        <authorList>
            <person name="Pineiro-Iglesias B."/>
            <person name="Tunovic T."/>
            <person name="Unosson C."/>
            <person name="Inganas E."/>
            <person name="Ohlen M."/>
            <person name="Cardew S."/>
            <person name="Jensie-Markopoulos S."/>
            <person name="Salva-Serra F."/>
            <person name="Jaen-Luchoro D."/>
            <person name="Karlsson R."/>
            <person name="Svensson-Stadler L."/>
            <person name="Chun J."/>
            <person name="Moore E."/>
        </authorList>
    </citation>
    <scope>NUCLEOTIDE SEQUENCE [LARGE SCALE GENOMIC DNA]</scope>
    <source>
        <strain evidence="2 3">CCUG 53682T</strain>
    </source>
</reference>
<evidence type="ECO:0000313" key="3">
    <source>
        <dbReference type="Proteomes" id="UP000322181"/>
    </source>
</evidence>
<dbReference type="Proteomes" id="UP000322181">
    <property type="component" value="Unassembled WGS sequence"/>
</dbReference>
<comment type="caution">
    <text evidence="2">The sequence shown here is derived from an EMBL/GenBank/DDBJ whole genome shotgun (WGS) entry which is preliminary data.</text>
</comment>
<dbReference type="RefSeq" id="WP_067367204.1">
    <property type="nucleotide sequence ID" value="NZ_BAAAFS010000002.1"/>
</dbReference>
<evidence type="ECO:0000256" key="1">
    <source>
        <dbReference type="SAM" id="Phobius"/>
    </source>
</evidence>
<name>A0A5M9QYN3_9GAMM</name>
<evidence type="ECO:0000313" key="2">
    <source>
        <dbReference type="EMBL" id="KAA8713593.1"/>
    </source>
</evidence>
<dbReference type="AlphaFoldDB" id="A0A5M9QYN3"/>
<feature type="transmembrane region" description="Helical" evidence="1">
    <location>
        <begin position="110"/>
        <end position="127"/>
    </location>
</feature>
<organism evidence="2 3">
    <name type="scientific">Morganella psychrotolerans</name>
    <dbReference type="NCBI Taxonomy" id="368603"/>
    <lineage>
        <taxon>Bacteria</taxon>
        <taxon>Pseudomonadati</taxon>
        <taxon>Pseudomonadota</taxon>
        <taxon>Gammaproteobacteria</taxon>
        <taxon>Enterobacterales</taxon>
        <taxon>Morganellaceae</taxon>
        <taxon>Morganella</taxon>
    </lineage>
</organism>
<gene>
    <name evidence="2" type="ORF">F4V73_16795</name>
</gene>
<proteinExistence type="predicted"/>
<keyword evidence="1" id="KW-0812">Transmembrane</keyword>